<protein>
    <submittedName>
        <fullName evidence="1">Uncharacterized protein</fullName>
    </submittedName>
</protein>
<name>A0ABN5FM66_9PROT</name>
<evidence type="ECO:0000313" key="2">
    <source>
        <dbReference type="Proteomes" id="UP000233458"/>
    </source>
</evidence>
<dbReference type="CDD" id="cd02440">
    <property type="entry name" value="AdoMet_MTases"/>
    <property type="match status" value="1"/>
</dbReference>
<dbReference type="EMBL" id="CP024199">
    <property type="protein sequence ID" value="AUG54547.1"/>
    <property type="molecule type" value="Genomic_DNA"/>
</dbReference>
<reference evidence="1 2" key="1">
    <citation type="submission" date="2017-10" db="EMBL/GenBank/DDBJ databases">
        <title>Biodiversity and function of Thalassospira species in the particle-attached aromatic-hydrocarbon-degrading consortia from the surface seawater of the China South Sea.</title>
        <authorList>
            <person name="Dong C."/>
            <person name="Liu R."/>
            <person name="Shao Z."/>
        </authorList>
    </citation>
    <scope>NUCLEOTIDE SEQUENCE [LARGE SCALE GENOMIC DNA]</scope>
    <source>
        <strain evidence="1 2">CSC3H3</strain>
    </source>
</reference>
<sequence>MATNIESIDGYTWENSSHENSHSYILPAINKIISEHASKKKNKLKIFDLGCGNGSLTHQLSQLGYDVCGVDPSQEGISIANQEFPHLKLTQGSAYDDLAKQYGTFDIVVSIEVVEHVYAPRIYAKTLHNLVSEKGCAIISTPYHGYWKNLAIALLGRFDKHFTALWDHGHIKFWSINTLDQLLKEAGFSDIKYHRVGRIPALAKSMIAVCYK</sequence>
<dbReference type="Gene3D" id="3.40.50.150">
    <property type="entry name" value="Vaccinia Virus protein VP39"/>
    <property type="match status" value="1"/>
</dbReference>
<dbReference type="PANTHER" id="PTHR43861:SF6">
    <property type="entry name" value="METHYLTRANSFERASE TYPE 11"/>
    <property type="match status" value="1"/>
</dbReference>
<proteinExistence type="predicted"/>
<gene>
    <name evidence="1" type="ORF">CSC3H3_18860</name>
</gene>
<dbReference type="Pfam" id="PF13489">
    <property type="entry name" value="Methyltransf_23"/>
    <property type="match status" value="1"/>
</dbReference>
<evidence type="ECO:0000313" key="1">
    <source>
        <dbReference type="EMBL" id="AUG54547.1"/>
    </source>
</evidence>
<dbReference type="PANTHER" id="PTHR43861">
    <property type="entry name" value="TRANS-ACONITATE 2-METHYLTRANSFERASE-RELATED"/>
    <property type="match status" value="1"/>
</dbReference>
<dbReference type="SUPFAM" id="SSF53335">
    <property type="entry name" value="S-adenosyl-L-methionine-dependent methyltransferases"/>
    <property type="match status" value="1"/>
</dbReference>
<accession>A0ABN5FM66</accession>
<dbReference type="InterPro" id="IPR029063">
    <property type="entry name" value="SAM-dependent_MTases_sf"/>
</dbReference>
<dbReference type="RefSeq" id="WP_101285837.1">
    <property type="nucleotide sequence ID" value="NZ_CP024199.1"/>
</dbReference>
<keyword evidence="2" id="KW-1185">Reference proteome</keyword>
<dbReference type="Proteomes" id="UP000233458">
    <property type="component" value="Chromosome"/>
</dbReference>
<organism evidence="1 2">
    <name type="scientific">Thalassospira marina</name>
    <dbReference type="NCBI Taxonomy" id="2048283"/>
    <lineage>
        <taxon>Bacteria</taxon>
        <taxon>Pseudomonadati</taxon>
        <taxon>Pseudomonadota</taxon>
        <taxon>Alphaproteobacteria</taxon>
        <taxon>Rhodospirillales</taxon>
        <taxon>Thalassospiraceae</taxon>
        <taxon>Thalassospira</taxon>
    </lineage>
</organism>